<accession>E4ZCQ7</accession>
<dbReference type="HOGENOM" id="CLU_2974691_0_0_4"/>
<dbReference type="Proteomes" id="UP000008723">
    <property type="component" value="Chromosome"/>
</dbReference>
<evidence type="ECO:0000313" key="2">
    <source>
        <dbReference type="Proteomes" id="UP000008723"/>
    </source>
</evidence>
<dbReference type="KEGG" id="nla:NLA_9090"/>
<sequence>MVIMGYGVSGSASYSKSKVNADYASVNEQSGIFAGEDGYQINIKGHTDLKGGLICNVW</sequence>
<name>E4ZCQ7_NEIL0</name>
<gene>
    <name evidence="1" type="ordered locus">NLA_9090</name>
</gene>
<proteinExistence type="predicted"/>
<protein>
    <submittedName>
        <fullName evidence="1">Uncharacterized protein</fullName>
    </submittedName>
</protein>
<evidence type="ECO:0000313" key="1">
    <source>
        <dbReference type="EMBL" id="CBN87139.1"/>
    </source>
</evidence>
<dbReference type="EMBL" id="FN995097">
    <property type="protein sequence ID" value="CBN87139.1"/>
    <property type="molecule type" value="Genomic_DNA"/>
</dbReference>
<dbReference type="AlphaFoldDB" id="E4ZCQ7"/>
<reference evidence="1 2" key="1">
    <citation type="journal article" date="2010" name="BMC Genomics">
        <title>Independent evolution of the core and accessory gene sets in the genus Neisseria: insights gained from the genome of Neisseria lactamica isolate 020-06.</title>
        <authorList>
            <person name="Bennett J.S."/>
            <person name="Bentley S.D."/>
            <person name="Vernikos G.S."/>
            <person name="Quail M.A."/>
            <person name="Cherevach I."/>
            <person name="White B."/>
            <person name="Parkhill J."/>
            <person name="Maiden M.C."/>
        </authorList>
    </citation>
    <scope>NUCLEOTIDE SEQUENCE [LARGE SCALE GENOMIC DNA]</scope>
    <source>
        <strain evidence="1 2">020-06</strain>
    </source>
</reference>
<dbReference type="GeneID" id="62888441"/>
<organism evidence="1 2">
    <name type="scientific">Neisseria lactamica (strain 020-06)</name>
    <dbReference type="NCBI Taxonomy" id="489653"/>
    <lineage>
        <taxon>Bacteria</taxon>
        <taxon>Pseudomonadati</taxon>
        <taxon>Pseudomonadota</taxon>
        <taxon>Betaproteobacteria</taxon>
        <taxon>Neisseriales</taxon>
        <taxon>Neisseriaceae</taxon>
        <taxon>Neisseria</taxon>
    </lineage>
</organism>
<dbReference type="eggNOG" id="COG3210">
    <property type="taxonomic scope" value="Bacteria"/>
</dbReference>
<dbReference type="RefSeq" id="WP_003712146.1">
    <property type="nucleotide sequence ID" value="NC_014752.1"/>
</dbReference>